<dbReference type="EMBL" id="KN716511">
    <property type="protein sequence ID" value="KJH43973.1"/>
    <property type="molecule type" value="Genomic_DNA"/>
</dbReference>
<proteinExistence type="predicted"/>
<dbReference type="AlphaFoldDB" id="A0A0D8XH89"/>
<keyword evidence="1" id="KW-0732">Signal</keyword>
<keyword evidence="3" id="KW-1185">Reference proteome</keyword>
<accession>A0A0D8XH89</accession>
<gene>
    <name evidence="2" type="ORF">DICVIV_10019</name>
</gene>
<sequence length="192" mass="22510">MIFRLTLSIIFPINTVMSTFLWNQCRHCDEPITTEIRYPSYSICEERDTYISLPRYPSVTSCSTGTCGDCSSSRYITSNYPARFVIYPERVRSVVEPRISQDVVVDDYGDGYRNGENIYRAQSKRVSYRRPTTTLRVYGTRSQRHFDFQPVDIRQRRIQYSNKVNNLQDIARLIYARKVRGTKGFSPTWNLP</sequence>
<name>A0A0D8XH89_DICVI</name>
<evidence type="ECO:0000313" key="2">
    <source>
        <dbReference type="EMBL" id="KJH43973.1"/>
    </source>
</evidence>
<feature type="chain" id="PRO_5002335628" evidence="1">
    <location>
        <begin position="19"/>
        <end position="192"/>
    </location>
</feature>
<organism evidence="2 3">
    <name type="scientific">Dictyocaulus viviparus</name>
    <name type="common">Bovine lungworm</name>
    <dbReference type="NCBI Taxonomy" id="29172"/>
    <lineage>
        <taxon>Eukaryota</taxon>
        <taxon>Metazoa</taxon>
        <taxon>Ecdysozoa</taxon>
        <taxon>Nematoda</taxon>
        <taxon>Chromadorea</taxon>
        <taxon>Rhabditida</taxon>
        <taxon>Rhabditina</taxon>
        <taxon>Rhabditomorpha</taxon>
        <taxon>Strongyloidea</taxon>
        <taxon>Metastrongylidae</taxon>
        <taxon>Dictyocaulus</taxon>
    </lineage>
</organism>
<feature type="signal peptide" evidence="1">
    <location>
        <begin position="1"/>
        <end position="18"/>
    </location>
</feature>
<evidence type="ECO:0000313" key="3">
    <source>
        <dbReference type="Proteomes" id="UP000053766"/>
    </source>
</evidence>
<reference evidence="3" key="2">
    <citation type="journal article" date="2016" name="Sci. Rep.">
        <title>Dictyocaulus viviparus genome, variome and transcriptome elucidate lungworm biology and support future intervention.</title>
        <authorList>
            <person name="McNulty S.N."/>
            <person name="Strube C."/>
            <person name="Rosa B.A."/>
            <person name="Martin J.C."/>
            <person name="Tyagi R."/>
            <person name="Choi Y.J."/>
            <person name="Wang Q."/>
            <person name="Hallsworth Pepin K."/>
            <person name="Zhang X."/>
            <person name="Ozersky P."/>
            <person name="Wilson R.K."/>
            <person name="Sternberg P.W."/>
            <person name="Gasser R.B."/>
            <person name="Mitreva M."/>
        </authorList>
    </citation>
    <scope>NUCLEOTIDE SEQUENCE [LARGE SCALE GENOMIC DNA]</scope>
    <source>
        <strain evidence="3">HannoverDv2000</strain>
    </source>
</reference>
<reference evidence="2 3" key="1">
    <citation type="submission" date="2013-11" db="EMBL/GenBank/DDBJ databases">
        <title>Draft genome of the bovine lungworm Dictyocaulus viviparus.</title>
        <authorList>
            <person name="Mitreva M."/>
        </authorList>
    </citation>
    <scope>NUCLEOTIDE SEQUENCE [LARGE SCALE GENOMIC DNA]</scope>
    <source>
        <strain evidence="2 3">HannoverDv2000</strain>
    </source>
</reference>
<evidence type="ECO:0000256" key="1">
    <source>
        <dbReference type="SAM" id="SignalP"/>
    </source>
</evidence>
<protein>
    <submittedName>
        <fullName evidence="2">Uncharacterized protein</fullName>
    </submittedName>
</protein>
<dbReference type="Proteomes" id="UP000053766">
    <property type="component" value="Unassembled WGS sequence"/>
</dbReference>